<dbReference type="PROSITE" id="PS50093">
    <property type="entry name" value="PKD"/>
    <property type="match status" value="2"/>
</dbReference>
<dbReference type="InterPro" id="IPR035986">
    <property type="entry name" value="PKD_dom_sf"/>
</dbReference>
<dbReference type="CDD" id="cd00146">
    <property type="entry name" value="PKD"/>
    <property type="match status" value="1"/>
</dbReference>
<dbReference type="Pfam" id="PF18911">
    <property type="entry name" value="PKD_4"/>
    <property type="match status" value="2"/>
</dbReference>
<keyword evidence="3" id="KW-1185">Reference proteome</keyword>
<comment type="caution">
    <text evidence="2">The sequence shown here is derived from an EMBL/GenBank/DDBJ whole genome shotgun (WGS) entry which is preliminary data.</text>
</comment>
<dbReference type="NCBIfam" id="TIGR04131">
    <property type="entry name" value="Bac_Flav_CTERM"/>
    <property type="match status" value="1"/>
</dbReference>
<sequence>MEITGMDASCGTNTVDIPVTLYRIPDQLSLTSIENCILDGTTDLEVITANTEVISGYTYTYTLSALSGGTFSLDAQGSDGSGLELDNISFATGSASITANINLSVGGLNASCTTSSIDIPVTLYRQVDQLTLTAIEECLQDGSTGLLIATENTNPVDSYTYSWSLTGLSGGSIDLRTSGTDDSGLYFDNISFTGSSTEITADLSLTVSGMDASCGTNTVTVSVNIHRLPDQLSLTAQEFCTLNGADNLQVVAENGTSLSGYSYSWTMNSISGGTVSMSATGTDGSGLEFDAITFGTGSSEITANVRLEITGMDASCGTNTVDIPVTLYRIPDQLSLTSIENCILDGTTDLEVVTANTEVISGYTYTYTLSALSGGTFSLDAQGSDGSGLELDNISFATGSASITANINLSVGGLNASCTTSSIDIPVTLYRQVDQLTLTAIEECLQDGSTGLLIATENTNPVDSYTYSWSLTGLSGGSIDLRTSGTDDSGLYFDNISFTGSSTEITADLSLTVSGIDASCGTNTVTVSVNIHRLPDQLSLTAQEFCTLNGTDNLQVAAENGTSLSGYSYSWTMNSISGGTVNMSATGTDGSGLEFDAITFGTGSSEITANVRLEITGMDASCGTNTVDIPVTLYRIPDQLSLTSLEECAADGETSLSMLSPNTENISGYTYSWSLSNFTGGTFTYSAYGNNNSGLDFESISFNGTSNEITADLQLIVAGISASCTSNTITIPVTIHRIPEQFAQNSIEECVLNGTTNLSVVDEVANPIDGYTYTWSISNIDGGSFNISPTGANNSGLNFDNIAFTDGRTQITADVSLEVGGISSTCNSTHTITVEINRIPDQLTLSSIISCEMDGAGNIQVVDPNTVALTDYTYTWSLDNLSGGAINIQTLGADNSGVEFNDIDFFGGGSKITADLNLSISGLDASCTQSTVSIPVEIYRQPDLSAYIAFESCVYNETEDLVLYEEQAETIVGYNYTWNISGISGGNVSYSSFGNNNSGFQLDEVTFNGGSNEITATIELELEGLDGSCTNTTVSIPLTLHRLPDQFDLAEIFIFLCEVDGTVVVEAVAENEVEIDDYVYAWTLSTPSGGTFNMEDFGVNNSGVNFKDIFFDAGSEVITANLNLVVNGLNPVCASASKDIPVTISLKAEEVVLPDTIPCVVDGESEVVFAEPRAELLVGITYSWAVSDLSGGTLETEAYGLSDTGLRFNNVNFEDGVDEITGTVTLTQTTDCSVTEQDTTFTLRRKADLTQFTPQSLCLVEGASNVELFAPQTETVSSFAYAWQIRSVNGGSFSLLATGSDSSGVNLNDVNFDEGVSQIIAEVEVTVTGGCETVSEVVDIVIERSADYSSFTDQDLCVRNGEVDVALFSERTELISGFTYGWTITSISGGTLSLVEFGNNNSGLQLTDIQFDDDATNIVVNIEVAVDGSCDTSPHNVEVTINRKPRLDDIADIVLCEVDGAASVLAMDELSDAVTLFSYNSTLVANSLDGGTFSLAQFGDSNSGINFENINFADGSNQILAEIEIEVQGGCEVVSAIIPVEINRKADLSYLADLELCELNGATNVVAIDTLAESVAGLSYVWAIDNSTLSGGTFELLPMGTNQTGLNLNNIQFLADSSQITADIIVISQGGCEDVSTTIRITINRELEFSSYTDVVLCLDGNEDTVLVYDEMEENISTYNFQWSLSENLQGGVMTVTPFGNMSSGLNFEDIEFADGSLEITGELLLTEVEGACDFSPLTIPVQIQRKPNLDEIPDISLCEVDGTTSVVAWEGISEAISAWNYKYTIDAASLSGGSFTLSTSGNSNSSLSLNTISFAEGSNQITAKVDVEVSGGCETVTKEILVEILRKEDLSTLEDVSVCETDSSTNVVLYDVFEETITGFSYSWSFVTGSVDGGSFTLSPQGSNNSGLEANDITFDVNSYEINAELELTVLGSCEDVSTIVSVQIRRSATFDQPLIYDFCAGENGSLVAVSNDTDLFNFTWAVDSISGANASRTTSLRTSIENTTTATLQDLFVNNEDFLDEEGIIEVVATITSTNKQNTSCTTSETYTIQFVRIPEVELPSSSVEGCSETPNILYPFGADDYTDVYNFSWSLVESSLTGTSTVGTTEIRSLINNSTAQNLEVLILDTYFLDASVTEINFDVELEATNKVVESCQSPSSSAVYSFTIKRSPLVELTETEGSCEDGSIQLQSNYAELSFLAYSWTLNDVQGGGLTSSDLNTFALNLQADYFDPTSYELSAWAKLEVENTLISDGCIGVDSTWVYFHRTPDPSFTMTSTVGCANQETVFDATSSGVPLGANTYEWDFNYDGTTFNTDLTTTDSIVSHEFSGEGTYTVALRITTSLGCTSSDIYQETFTIHPSPEAVFTAPLSVCIDEMVNFTNSSTSGIPNGSLSYSWSYLDEDGVEVGTDSVATPSYTFTTAGVYTVSLTVENELGCLETTTQDIEVLDLADISLSDNVFICFGESATLSVTGGARYEWSTGETTNEISVSPESDTLYTVTTYNINDCPRVDTVFVSVIPTGTLYSTQEACEGELVTLDASLEYDGLVQEVTWSTGERGTSIEVTEAGLYYYDAKVVHIESGVECTYRNEIDLTLNPLPAENYTDEVLFCFENNATLELSAVDGEQLTYLWLDTEETSRSITVSEEGLYSVLITDMSHDTECTTLEEISVREVCPPNFTPPTAFTPNDDGLNDYFYIQGEYLQNIKLGIYNRWGENIFYKEYADHTELKDPKNGWDGTYRGEKVPLGAYVYILEYESEFYPGEKFKEERSITVIY</sequence>
<proteinExistence type="predicted"/>
<evidence type="ECO:0000259" key="1">
    <source>
        <dbReference type="PROSITE" id="PS50093"/>
    </source>
</evidence>
<accession>A0A315Z8C7</accession>
<feature type="domain" description="PKD" evidence="1">
    <location>
        <begin position="2269"/>
        <end position="2345"/>
    </location>
</feature>
<dbReference type="SMART" id="SM00089">
    <property type="entry name" value="PKD"/>
    <property type="match status" value="2"/>
</dbReference>
<protein>
    <submittedName>
        <fullName evidence="2">Gliding motility-associated-like protein</fullName>
    </submittedName>
</protein>
<gene>
    <name evidence="2" type="ORF">BC781_1031</name>
</gene>
<evidence type="ECO:0000313" key="3">
    <source>
        <dbReference type="Proteomes" id="UP000245535"/>
    </source>
</evidence>
<dbReference type="Pfam" id="PF13585">
    <property type="entry name" value="CHU_C"/>
    <property type="match status" value="1"/>
</dbReference>
<dbReference type="Gene3D" id="2.60.40.10">
    <property type="entry name" value="Immunoglobulins"/>
    <property type="match status" value="2"/>
</dbReference>
<dbReference type="InterPro" id="IPR026341">
    <property type="entry name" value="T9SS_type_B"/>
</dbReference>
<dbReference type="InterPro" id="IPR013783">
    <property type="entry name" value="Ig-like_fold"/>
</dbReference>
<dbReference type="Proteomes" id="UP000245535">
    <property type="component" value="Unassembled WGS sequence"/>
</dbReference>
<name>A0A315Z8C7_SEDFL</name>
<feature type="domain" description="PKD" evidence="1">
    <location>
        <begin position="2361"/>
        <end position="2447"/>
    </location>
</feature>
<dbReference type="EMBL" id="QGDO01000003">
    <property type="protein sequence ID" value="PWJ41751.1"/>
    <property type="molecule type" value="Genomic_DNA"/>
</dbReference>
<dbReference type="InterPro" id="IPR000601">
    <property type="entry name" value="PKD_dom"/>
</dbReference>
<dbReference type="SUPFAM" id="SSF49299">
    <property type="entry name" value="PKD domain"/>
    <property type="match status" value="2"/>
</dbReference>
<dbReference type="InterPro" id="IPR022409">
    <property type="entry name" value="PKD/Chitinase_dom"/>
</dbReference>
<evidence type="ECO:0000313" key="2">
    <source>
        <dbReference type="EMBL" id="PWJ41751.1"/>
    </source>
</evidence>
<organism evidence="2 3">
    <name type="scientific">Sediminitomix flava</name>
    <dbReference type="NCBI Taxonomy" id="379075"/>
    <lineage>
        <taxon>Bacteria</taxon>
        <taxon>Pseudomonadati</taxon>
        <taxon>Bacteroidota</taxon>
        <taxon>Cytophagia</taxon>
        <taxon>Cytophagales</taxon>
        <taxon>Flammeovirgaceae</taxon>
        <taxon>Sediminitomix</taxon>
    </lineage>
</organism>
<reference evidence="2 3" key="1">
    <citation type="submission" date="2018-03" db="EMBL/GenBank/DDBJ databases">
        <title>Genomic Encyclopedia of Archaeal and Bacterial Type Strains, Phase II (KMG-II): from individual species to whole genera.</title>
        <authorList>
            <person name="Goeker M."/>
        </authorList>
    </citation>
    <scope>NUCLEOTIDE SEQUENCE [LARGE SCALE GENOMIC DNA]</scope>
    <source>
        <strain evidence="2 3">DSM 28229</strain>
    </source>
</reference>